<feature type="compositionally biased region" description="Basic and acidic residues" evidence="1">
    <location>
        <begin position="46"/>
        <end position="56"/>
    </location>
</feature>
<evidence type="ECO:0000256" key="1">
    <source>
        <dbReference type="SAM" id="MobiDB-lite"/>
    </source>
</evidence>
<dbReference type="AlphaFoldDB" id="J3MB06"/>
<dbReference type="OMA" id="ETIVMRR"/>
<keyword evidence="3" id="KW-1185">Reference proteome</keyword>
<reference evidence="2" key="1">
    <citation type="journal article" date="2013" name="Nat. Commun.">
        <title>Whole-genome sequencing of Oryza brachyantha reveals mechanisms underlying Oryza genome evolution.</title>
        <authorList>
            <person name="Chen J."/>
            <person name="Huang Q."/>
            <person name="Gao D."/>
            <person name="Wang J."/>
            <person name="Lang Y."/>
            <person name="Liu T."/>
            <person name="Li B."/>
            <person name="Bai Z."/>
            <person name="Luis Goicoechea J."/>
            <person name="Liang C."/>
            <person name="Chen C."/>
            <person name="Zhang W."/>
            <person name="Sun S."/>
            <person name="Liao Y."/>
            <person name="Zhang X."/>
            <person name="Yang L."/>
            <person name="Song C."/>
            <person name="Wang M."/>
            <person name="Shi J."/>
            <person name="Liu G."/>
            <person name="Liu J."/>
            <person name="Zhou H."/>
            <person name="Zhou W."/>
            <person name="Yu Q."/>
            <person name="An N."/>
            <person name="Chen Y."/>
            <person name="Cai Q."/>
            <person name="Wang B."/>
            <person name="Liu B."/>
            <person name="Min J."/>
            <person name="Huang Y."/>
            <person name="Wu H."/>
            <person name="Li Z."/>
            <person name="Zhang Y."/>
            <person name="Yin Y."/>
            <person name="Song W."/>
            <person name="Jiang J."/>
            <person name="Jackson S.A."/>
            <person name="Wing R.A."/>
            <person name="Wang J."/>
            <person name="Chen M."/>
        </authorList>
    </citation>
    <scope>NUCLEOTIDE SEQUENCE [LARGE SCALE GENOMIC DNA]</scope>
    <source>
        <strain evidence="2">cv. IRGC 101232</strain>
    </source>
</reference>
<feature type="compositionally biased region" description="Low complexity" evidence="1">
    <location>
        <begin position="35"/>
        <end position="45"/>
    </location>
</feature>
<dbReference type="EnsemblPlants" id="OB06G12000.1">
    <property type="protein sequence ID" value="OB06G12000.1"/>
    <property type="gene ID" value="OB06G12000"/>
</dbReference>
<reference evidence="2" key="2">
    <citation type="submission" date="2013-04" db="UniProtKB">
        <authorList>
            <consortium name="EnsemblPlants"/>
        </authorList>
    </citation>
    <scope>IDENTIFICATION</scope>
</reference>
<proteinExistence type="predicted"/>
<dbReference type="eggNOG" id="ENOG502R7AA">
    <property type="taxonomic scope" value="Eukaryota"/>
</dbReference>
<dbReference type="Gramene" id="OB06G12000.1">
    <property type="protein sequence ID" value="OB06G12000.1"/>
    <property type="gene ID" value="OB06G12000"/>
</dbReference>
<protein>
    <submittedName>
        <fullName evidence="2">Uncharacterized protein</fullName>
    </submittedName>
</protein>
<evidence type="ECO:0000313" key="2">
    <source>
        <dbReference type="EnsemblPlants" id="OB06G12000.1"/>
    </source>
</evidence>
<dbReference type="Proteomes" id="UP000006038">
    <property type="component" value="Chromosome 6"/>
</dbReference>
<name>J3MB06_ORYBR</name>
<evidence type="ECO:0000313" key="3">
    <source>
        <dbReference type="Proteomes" id="UP000006038"/>
    </source>
</evidence>
<dbReference type="HOGENOM" id="CLU_2577690_0_0_1"/>
<sequence>MAMERFLVSLVFCEMPGIDVVDFAGTSVTAAVKASTAGRAEAPPAEAKKEDGGRKERFSGEAAYEPAFDGLNCFETIVMRR</sequence>
<organism evidence="2">
    <name type="scientific">Oryza brachyantha</name>
    <name type="common">malo sina</name>
    <dbReference type="NCBI Taxonomy" id="4533"/>
    <lineage>
        <taxon>Eukaryota</taxon>
        <taxon>Viridiplantae</taxon>
        <taxon>Streptophyta</taxon>
        <taxon>Embryophyta</taxon>
        <taxon>Tracheophyta</taxon>
        <taxon>Spermatophyta</taxon>
        <taxon>Magnoliopsida</taxon>
        <taxon>Liliopsida</taxon>
        <taxon>Poales</taxon>
        <taxon>Poaceae</taxon>
        <taxon>BOP clade</taxon>
        <taxon>Oryzoideae</taxon>
        <taxon>Oryzeae</taxon>
        <taxon>Oryzinae</taxon>
        <taxon>Oryza</taxon>
    </lineage>
</organism>
<accession>J3MB06</accession>
<feature type="region of interest" description="Disordered" evidence="1">
    <location>
        <begin position="35"/>
        <end position="56"/>
    </location>
</feature>